<comment type="caution">
    <text evidence="1">The sequence shown here is derived from an EMBL/GenBank/DDBJ whole genome shotgun (WGS) entry which is preliminary data.</text>
</comment>
<protein>
    <submittedName>
        <fullName evidence="1">Uncharacterized protein</fullName>
    </submittedName>
</protein>
<sequence>MRICLQKRALFQFFLFPCRTFFEDRHAQSSFYEQPSLKDHCLRNYNFRNRFGIVKRELTLCCGSRLPMKELCCR</sequence>
<reference evidence="1" key="1">
    <citation type="submission" date="2021-08" db="EMBL/GenBank/DDBJ databases">
        <title>WGS assembly of Ceratopteris richardii.</title>
        <authorList>
            <person name="Marchant D.B."/>
            <person name="Chen G."/>
            <person name="Jenkins J."/>
            <person name="Shu S."/>
            <person name="Leebens-Mack J."/>
            <person name="Grimwood J."/>
            <person name="Schmutz J."/>
            <person name="Soltis P."/>
            <person name="Soltis D."/>
            <person name="Chen Z.-H."/>
        </authorList>
    </citation>
    <scope>NUCLEOTIDE SEQUENCE</scope>
    <source>
        <strain evidence="1">Whitten #5841</strain>
        <tissue evidence="1">Leaf</tissue>
    </source>
</reference>
<dbReference type="EMBL" id="CM035421">
    <property type="protein sequence ID" value="KAH7387860.1"/>
    <property type="molecule type" value="Genomic_DNA"/>
</dbReference>
<accession>A0A8T2SZ84</accession>
<name>A0A8T2SZ84_CERRI</name>
<organism evidence="1 2">
    <name type="scientific">Ceratopteris richardii</name>
    <name type="common">Triangle waterfern</name>
    <dbReference type="NCBI Taxonomy" id="49495"/>
    <lineage>
        <taxon>Eukaryota</taxon>
        <taxon>Viridiplantae</taxon>
        <taxon>Streptophyta</taxon>
        <taxon>Embryophyta</taxon>
        <taxon>Tracheophyta</taxon>
        <taxon>Polypodiopsida</taxon>
        <taxon>Polypodiidae</taxon>
        <taxon>Polypodiales</taxon>
        <taxon>Pteridineae</taxon>
        <taxon>Pteridaceae</taxon>
        <taxon>Parkerioideae</taxon>
        <taxon>Ceratopteris</taxon>
    </lineage>
</organism>
<evidence type="ECO:0000313" key="2">
    <source>
        <dbReference type="Proteomes" id="UP000825935"/>
    </source>
</evidence>
<proteinExistence type="predicted"/>
<keyword evidence="2" id="KW-1185">Reference proteome</keyword>
<gene>
    <name evidence="1" type="ORF">KP509_16G045700</name>
</gene>
<dbReference type="Proteomes" id="UP000825935">
    <property type="component" value="Chromosome 16"/>
</dbReference>
<evidence type="ECO:0000313" key="1">
    <source>
        <dbReference type="EMBL" id="KAH7387860.1"/>
    </source>
</evidence>
<dbReference type="EMBL" id="CM035421">
    <property type="protein sequence ID" value="KAH7387859.1"/>
    <property type="molecule type" value="Genomic_DNA"/>
</dbReference>
<dbReference type="AlphaFoldDB" id="A0A8T2SZ84"/>